<dbReference type="Proteomes" id="UP001498398">
    <property type="component" value="Unassembled WGS sequence"/>
</dbReference>
<keyword evidence="4" id="KW-1185">Reference proteome</keyword>
<feature type="compositionally biased region" description="Acidic residues" evidence="1">
    <location>
        <begin position="584"/>
        <end position="594"/>
    </location>
</feature>
<feature type="region of interest" description="Disordered" evidence="1">
    <location>
        <begin position="54"/>
        <end position="118"/>
    </location>
</feature>
<protein>
    <recommendedName>
        <fullName evidence="2">MULE transposase domain-containing protein</fullName>
    </recommendedName>
</protein>
<feature type="domain" description="MULE transposase" evidence="2">
    <location>
        <begin position="365"/>
        <end position="459"/>
    </location>
</feature>
<comment type="caution">
    <text evidence="3">The sequence shown here is derived from an EMBL/GenBank/DDBJ whole genome shotgun (WGS) entry which is preliminary data.</text>
</comment>
<gene>
    <name evidence="3" type="ORF">VKT23_017508</name>
</gene>
<proteinExistence type="predicted"/>
<organism evidence="3 4">
    <name type="scientific">Marasmiellus scandens</name>
    <dbReference type="NCBI Taxonomy" id="2682957"/>
    <lineage>
        <taxon>Eukaryota</taxon>
        <taxon>Fungi</taxon>
        <taxon>Dikarya</taxon>
        <taxon>Basidiomycota</taxon>
        <taxon>Agaricomycotina</taxon>
        <taxon>Agaricomycetes</taxon>
        <taxon>Agaricomycetidae</taxon>
        <taxon>Agaricales</taxon>
        <taxon>Marasmiineae</taxon>
        <taxon>Omphalotaceae</taxon>
        <taxon>Marasmiellus</taxon>
    </lineage>
</organism>
<feature type="region of interest" description="Disordered" evidence="1">
    <location>
        <begin position="567"/>
        <end position="598"/>
    </location>
</feature>
<reference evidence="3 4" key="1">
    <citation type="submission" date="2024-01" db="EMBL/GenBank/DDBJ databases">
        <title>A draft genome for the cacao thread blight pathogen Marasmiellus scandens.</title>
        <authorList>
            <person name="Baruah I.K."/>
            <person name="Leung J."/>
            <person name="Bukari Y."/>
            <person name="Amoako-Attah I."/>
            <person name="Meinhardt L.W."/>
            <person name="Bailey B.A."/>
            <person name="Cohen S.P."/>
        </authorList>
    </citation>
    <scope>NUCLEOTIDE SEQUENCE [LARGE SCALE GENOMIC DNA]</scope>
    <source>
        <strain evidence="3 4">GH-19</strain>
    </source>
</reference>
<dbReference type="Pfam" id="PF10551">
    <property type="entry name" value="MULE"/>
    <property type="match status" value="1"/>
</dbReference>
<dbReference type="EMBL" id="JBANRG010000072">
    <property type="protein sequence ID" value="KAK7439581.1"/>
    <property type="molecule type" value="Genomic_DNA"/>
</dbReference>
<sequence length="692" mass="79078">MQRQIVQLLNGSMDENAANTLQKCTRCPTMIPSNSGFKRCERCRNQRRGYYHNEKASASTAPSCLGKRSRPHEEASVASEPAPKRPVLAHKSMNIPNSTVSDDSQSEEKGDSELPMNPELYKSAESLFDTLRRAAQQSAHVDFHGSFLIAKDPLVSDKDRVRMTAGEIWNATGYRLVVCDHKKTKTGHRTRYYCAQDEDWKKKSKPSGRDGAIPRDRVGMDRFDCKSRAAVSARTSPNNTAETLVTIRFHHEKRHLPYYDVSMPSRVTQIIRENMSHCTPNALVPVVQAEFPNITAAQIYTAWIKLSEELWKRADNQLESAKQLLEELGDEVEVMHTVNPDGVEQLCWVMKKIAGPLGQGTVEVGLDATYKTNSKHLELYCVMAEHDNAGFPLSYCLLSTATSMEQRKRTKALCKWVTQLRDQWGVNPEFVNIDKDMAEIGMVRKVWPTAKIQLCWWHLRRAVRERLAKAKLSTTPYNPIRARLEFTFIDPDFRPVGSPDLQEYEGGFDFHQPVQAPKGPSPNSIFLRIPATQLTLTNSSGSDEDDDEYDFMPPKRDFGPTELVLPDGRKLRIIPPKPSNEPSAESESEAEDDTVQERRTFCPSEYRATIQEMMDNHLHAHPLIPGYAAPTQQGIREWAVKQMYRHCEKNDLREVWAYLWENWYRPGRWELWARSVSDKIPRLKTTMILESQ</sequence>
<evidence type="ECO:0000313" key="3">
    <source>
        <dbReference type="EMBL" id="KAK7439581.1"/>
    </source>
</evidence>
<evidence type="ECO:0000259" key="2">
    <source>
        <dbReference type="Pfam" id="PF10551"/>
    </source>
</evidence>
<accession>A0ABR1IS51</accession>
<feature type="compositionally biased region" description="Polar residues" evidence="1">
    <location>
        <begin position="94"/>
        <end position="103"/>
    </location>
</feature>
<name>A0ABR1IS51_9AGAR</name>
<evidence type="ECO:0000256" key="1">
    <source>
        <dbReference type="SAM" id="MobiDB-lite"/>
    </source>
</evidence>
<evidence type="ECO:0000313" key="4">
    <source>
        <dbReference type="Proteomes" id="UP001498398"/>
    </source>
</evidence>
<dbReference type="InterPro" id="IPR018289">
    <property type="entry name" value="MULE_transposase_dom"/>
</dbReference>